<keyword evidence="3 6" id="KW-0689">Ribosomal protein</keyword>
<dbReference type="GO" id="GO:0003735">
    <property type="term" value="F:structural constituent of ribosome"/>
    <property type="evidence" value="ECO:0007669"/>
    <property type="project" value="UniProtKB-UniRule"/>
</dbReference>
<evidence type="ECO:0000256" key="4">
    <source>
        <dbReference type="ARBA" id="ARBA00023274"/>
    </source>
</evidence>
<dbReference type="Gene3D" id="3.30.860.10">
    <property type="entry name" value="30s Ribosomal Protein S19, Chain A"/>
    <property type="match status" value="1"/>
</dbReference>
<dbReference type="GeneID" id="84222208"/>
<dbReference type="GO" id="GO:0022627">
    <property type="term" value="C:cytosolic small ribosomal subunit"/>
    <property type="evidence" value="ECO:0007669"/>
    <property type="project" value="UniProtKB-UniRule"/>
</dbReference>
<dbReference type="FunCoup" id="A0A0Q0WIU7">
    <property type="interactions" value="157"/>
</dbReference>
<keyword evidence="6" id="KW-0694">RNA-binding</keyword>
<evidence type="ECO:0000256" key="3">
    <source>
        <dbReference type="ARBA" id="ARBA00022980"/>
    </source>
</evidence>
<dbReference type="PRINTS" id="PR00975">
    <property type="entry name" value="RIBOSOMALS19"/>
</dbReference>
<dbReference type="HAMAP" id="MF_00531">
    <property type="entry name" value="Ribosomal_uS19"/>
    <property type="match status" value="1"/>
</dbReference>
<keyword evidence="10" id="KW-1185">Reference proteome</keyword>
<evidence type="ECO:0000256" key="6">
    <source>
        <dbReference type="HAMAP-Rule" id="MF_00531"/>
    </source>
</evidence>
<dbReference type="Pfam" id="PF00203">
    <property type="entry name" value="Ribosomal_S19"/>
    <property type="match status" value="1"/>
</dbReference>
<gene>
    <name evidence="6 9" type="primary">rps19p</name>
    <name evidence="9" type="ORF">AOG55_06465</name>
</gene>
<dbReference type="Proteomes" id="UP000050301">
    <property type="component" value="Unassembled WGS sequence"/>
</dbReference>
<evidence type="ECO:0000256" key="8">
    <source>
        <dbReference type="SAM" id="MobiDB-lite"/>
    </source>
</evidence>
<dbReference type="SUPFAM" id="SSF54570">
    <property type="entry name" value="Ribosomal protein S19"/>
    <property type="match status" value="1"/>
</dbReference>
<comment type="function">
    <text evidence="1 6">Protein S19 forms a complex with S13 that binds strongly to the 16S ribosomal RNA.</text>
</comment>
<dbReference type="InterPro" id="IPR005713">
    <property type="entry name" value="Ribosomal_uS19_euk/arc"/>
</dbReference>
<dbReference type="GO" id="GO:0000028">
    <property type="term" value="P:ribosomal small subunit assembly"/>
    <property type="evidence" value="ECO:0007669"/>
    <property type="project" value="TreeGrafter"/>
</dbReference>
<dbReference type="NCBIfam" id="NF003121">
    <property type="entry name" value="PRK04038.1"/>
    <property type="match status" value="1"/>
</dbReference>
<dbReference type="AlphaFoldDB" id="A0A0Q0WIU7"/>
<protein>
    <recommendedName>
        <fullName evidence="5 6">Small ribosomal subunit protein uS19</fullName>
    </recommendedName>
</protein>
<evidence type="ECO:0000256" key="5">
    <source>
        <dbReference type="ARBA" id="ARBA00035163"/>
    </source>
</evidence>
<comment type="similarity">
    <text evidence="2 6 7">Belongs to the universal ribosomal protein uS19 family.</text>
</comment>
<dbReference type="PIRSF" id="PIRSF002144">
    <property type="entry name" value="Ribosomal_S19"/>
    <property type="match status" value="1"/>
</dbReference>
<dbReference type="InterPro" id="IPR020934">
    <property type="entry name" value="Ribosomal_uS19_CS"/>
</dbReference>
<dbReference type="PROSITE" id="PS00323">
    <property type="entry name" value="RIBOSOMAL_S19"/>
    <property type="match status" value="1"/>
</dbReference>
<evidence type="ECO:0000256" key="7">
    <source>
        <dbReference type="RuleBase" id="RU003485"/>
    </source>
</evidence>
<dbReference type="InterPro" id="IPR002222">
    <property type="entry name" value="Ribosomal_uS19"/>
</dbReference>
<proteinExistence type="inferred from homology"/>
<evidence type="ECO:0000256" key="1">
    <source>
        <dbReference type="ARBA" id="ARBA00003239"/>
    </source>
</evidence>
<dbReference type="InParanoid" id="A0A0Q0WIU7"/>
<feature type="region of interest" description="Disordered" evidence="8">
    <location>
        <begin position="130"/>
        <end position="151"/>
    </location>
</feature>
<dbReference type="PANTHER" id="PTHR11880">
    <property type="entry name" value="RIBOSOMAL PROTEIN S19P FAMILY MEMBER"/>
    <property type="match status" value="1"/>
</dbReference>
<evidence type="ECO:0000313" key="9">
    <source>
        <dbReference type="EMBL" id="KQB35531.1"/>
    </source>
</evidence>
<dbReference type="GO" id="GO:0006412">
    <property type="term" value="P:translation"/>
    <property type="evidence" value="ECO:0007669"/>
    <property type="project" value="UniProtKB-UniRule"/>
</dbReference>
<keyword evidence="6" id="KW-0699">rRNA-binding</keyword>
<dbReference type="RefSeq" id="WP_048101767.1">
    <property type="nucleotide sequence ID" value="NZ_LKBH01000125.1"/>
</dbReference>
<sequence length="151" mass="17403">MVVRKQASVKSIKRRSRKAQKAITGRAKEFLYRGHTLEELQGMELDELLPLLPARARRSYSREMNHEQKKLFEDLLSDKQDIKTHVRDIIILPQFVGKTIELYNGHSYLKFDIKGEMIGHYLGEFAPTRKEVKHSGPGVGATRSSKFLPLK</sequence>
<evidence type="ECO:0000313" key="10">
    <source>
        <dbReference type="Proteomes" id="UP000050301"/>
    </source>
</evidence>
<reference evidence="9 10" key="1">
    <citation type="submission" date="2015-09" db="EMBL/GenBank/DDBJ databases">
        <title>Heavy metals and arsenic resistance mechanisms in polyextremophilic archaea of the family Ferroplasmaceae.</title>
        <authorList>
            <person name="Bulaev A.G."/>
            <person name="Kanygina A.V."/>
        </authorList>
    </citation>
    <scope>NUCLEOTIDE SEQUENCE [LARGE SCALE GENOMIC DNA]</scope>
    <source>
        <strain evidence="9 10">BH2</strain>
    </source>
</reference>
<keyword evidence="4 6" id="KW-0687">Ribonucleoprotein</keyword>
<organism evidence="9 10">
    <name type="scientific">Acidiplasma cupricumulans</name>
    <dbReference type="NCBI Taxonomy" id="312540"/>
    <lineage>
        <taxon>Archaea</taxon>
        <taxon>Methanobacteriati</taxon>
        <taxon>Thermoplasmatota</taxon>
        <taxon>Thermoplasmata</taxon>
        <taxon>Thermoplasmatales</taxon>
        <taxon>Ferroplasmaceae</taxon>
        <taxon>Acidiplasma</taxon>
    </lineage>
</organism>
<evidence type="ECO:0000256" key="2">
    <source>
        <dbReference type="ARBA" id="ARBA00007345"/>
    </source>
</evidence>
<accession>A0A0Q0WIU7</accession>
<comment type="caution">
    <text evidence="9">The sequence shown here is derived from an EMBL/GenBank/DDBJ whole genome shotgun (WGS) entry which is preliminary data.</text>
</comment>
<dbReference type="NCBIfam" id="TIGR01025">
    <property type="entry name" value="uS19_arch"/>
    <property type="match status" value="1"/>
</dbReference>
<name>A0A0Q0WIU7_9ARCH</name>
<dbReference type="GO" id="GO:0019843">
    <property type="term" value="F:rRNA binding"/>
    <property type="evidence" value="ECO:0007669"/>
    <property type="project" value="UniProtKB-UniRule"/>
</dbReference>
<dbReference type="PANTHER" id="PTHR11880:SF2">
    <property type="entry name" value="SMALL RIBOSOMAL SUBUNIT PROTEIN US19"/>
    <property type="match status" value="1"/>
</dbReference>
<dbReference type="InterPro" id="IPR023575">
    <property type="entry name" value="Ribosomal_uS19_SF"/>
</dbReference>
<dbReference type="EMBL" id="LKBH01000125">
    <property type="protein sequence ID" value="KQB35531.1"/>
    <property type="molecule type" value="Genomic_DNA"/>
</dbReference>